<dbReference type="PANTHER" id="PTHR48090:SF7">
    <property type="entry name" value="RFBJ PROTEIN"/>
    <property type="match status" value="1"/>
</dbReference>
<dbReference type="Pfam" id="PF00535">
    <property type="entry name" value="Glycos_transf_2"/>
    <property type="match status" value="1"/>
</dbReference>
<protein>
    <recommendedName>
        <fullName evidence="1">Glycosyltransferase 2-like domain-containing protein</fullName>
    </recommendedName>
</protein>
<evidence type="ECO:0000313" key="2">
    <source>
        <dbReference type="EMBL" id="OGF26823.1"/>
    </source>
</evidence>
<reference evidence="2 3" key="1">
    <citation type="journal article" date="2016" name="Nat. Commun.">
        <title>Thousands of microbial genomes shed light on interconnected biogeochemical processes in an aquifer system.</title>
        <authorList>
            <person name="Anantharaman K."/>
            <person name="Brown C.T."/>
            <person name="Hug L.A."/>
            <person name="Sharon I."/>
            <person name="Castelle C.J."/>
            <person name="Probst A.J."/>
            <person name="Thomas B.C."/>
            <person name="Singh A."/>
            <person name="Wilkins M.J."/>
            <person name="Karaoz U."/>
            <person name="Brodie E.L."/>
            <person name="Williams K.H."/>
            <person name="Hubbard S.S."/>
            <person name="Banfield J.F."/>
        </authorList>
    </citation>
    <scope>NUCLEOTIDE SEQUENCE [LARGE SCALE GENOMIC DNA]</scope>
</reference>
<evidence type="ECO:0000259" key="1">
    <source>
        <dbReference type="Pfam" id="PF00535"/>
    </source>
</evidence>
<dbReference type="InterPro" id="IPR001173">
    <property type="entry name" value="Glyco_trans_2-like"/>
</dbReference>
<dbReference type="AlphaFoldDB" id="A0A1F5SK47"/>
<dbReference type="SUPFAM" id="SSF53448">
    <property type="entry name" value="Nucleotide-diphospho-sugar transferases"/>
    <property type="match status" value="1"/>
</dbReference>
<gene>
    <name evidence="2" type="ORF">A2242_00500</name>
</gene>
<sequence>MQSIFVVIPAYNEEESIVSVLRDIQAADYDYHIVVVDDCSIDETATRAEQAGVIVLRHVVNRGQGAALKTGTEYAIRQGADVVVHFDADGQFVANEITDVIAPLMSGEADIVFGSRFLAGKKQSDVPFVKRAIILPLARLFHRFFGVRLSDPQSGFRAFRADAFPKIAWQQDRMAHCSEIIFNALQNKLCVREVPITVIYREFGQRFSGGLKIIKDIFFHSFIK</sequence>
<comment type="caution">
    <text evidence="2">The sequence shown here is derived from an EMBL/GenBank/DDBJ whole genome shotgun (WGS) entry which is preliminary data.</text>
</comment>
<feature type="domain" description="Glycosyltransferase 2-like" evidence="1">
    <location>
        <begin position="6"/>
        <end position="164"/>
    </location>
</feature>
<dbReference type="CDD" id="cd04179">
    <property type="entry name" value="DPM_DPG-synthase_like"/>
    <property type="match status" value="1"/>
</dbReference>
<proteinExistence type="predicted"/>
<dbReference type="Gene3D" id="3.90.550.10">
    <property type="entry name" value="Spore Coat Polysaccharide Biosynthesis Protein SpsA, Chain A"/>
    <property type="match status" value="1"/>
</dbReference>
<dbReference type="STRING" id="1797995.A2242_00500"/>
<organism evidence="2 3">
    <name type="scientific">Candidatus Falkowbacteria bacterium RIFOXYA2_FULL_47_9</name>
    <dbReference type="NCBI Taxonomy" id="1797995"/>
    <lineage>
        <taxon>Bacteria</taxon>
        <taxon>Candidatus Falkowiibacteriota</taxon>
    </lineage>
</organism>
<dbReference type="PANTHER" id="PTHR48090">
    <property type="entry name" value="UNDECAPRENYL-PHOSPHATE 4-DEOXY-4-FORMAMIDO-L-ARABINOSE TRANSFERASE-RELATED"/>
    <property type="match status" value="1"/>
</dbReference>
<dbReference type="InterPro" id="IPR029044">
    <property type="entry name" value="Nucleotide-diphossugar_trans"/>
</dbReference>
<dbReference type="Proteomes" id="UP000178925">
    <property type="component" value="Unassembled WGS sequence"/>
</dbReference>
<dbReference type="EMBL" id="MFGC01000032">
    <property type="protein sequence ID" value="OGF26823.1"/>
    <property type="molecule type" value="Genomic_DNA"/>
</dbReference>
<accession>A0A1F5SK47</accession>
<evidence type="ECO:0000313" key="3">
    <source>
        <dbReference type="Proteomes" id="UP000178925"/>
    </source>
</evidence>
<name>A0A1F5SK47_9BACT</name>
<dbReference type="InterPro" id="IPR050256">
    <property type="entry name" value="Glycosyltransferase_2"/>
</dbReference>